<protein>
    <submittedName>
        <fullName evidence="2">Uncharacterized protein</fullName>
    </submittedName>
</protein>
<sequence>MARIRTIKPEFWTDEKIVTLSPLARLLFIGMWNFVDDEGRAEYSPMRLKMQILPADNVDISEILGELRGENMIVVYDVDDKQYFQVCNFSKHQKVDKRTTSKHPPPPSPPESPRVVPTEGIKEGIKEGKGSNPQTPLEGGKKDLQTIEELTTIPGSLLIAGKFPRLDRLPSSSNGREYPPPFLEFWAAWKARPTDTKAGAYKAWRGPVNAGRVDCEILVEAAKVMAGTDPQFIPLVATWINREGWTAEGGNGADKLPGATRDAAGVWRDMAGGAMTEVEVERARELAERVPP</sequence>
<dbReference type="EMBL" id="LAZR01055735">
    <property type="protein sequence ID" value="KKK75716.1"/>
    <property type="molecule type" value="Genomic_DNA"/>
</dbReference>
<comment type="caution">
    <text evidence="2">The sequence shown here is derived from an EMBL/GenBank/DDBJ whole genome shotgun (WGS) entry which is preliminary data.</text>
</comment>
<feature type="region of interest" description="Disordered" evidence="1">
    <location>
        <begin position="94"/>
        <end position="117"/>
    </location>
</feature>
<evidence type="ECO:0000256" key="1">
    <source>
        <dbReference type="SAM" id="MobiDB-lite"/>
    </source>
</evidence>
<proteinExistence type="predicted"/>
<feature type="compositionally biased region" description="Pro residues" evidence="1">
    <location>
        <begin position="103"/>
        <end position="112"/>
    </location>
</feature>
<dbReference type="AlphaFoldDB" id="A0A0F9AU38"/>
<organism evidence="2">
    <name type="scientific">marine sediment metagenome</name>
    <dbReference type="NCBI Taxonomy" id="412755"/>
    <lineage>
        <taxon>unclassified sequences</taxon>
        <taxon>metagenomes</taxon>
        <taxon>ecological metagenomes</taxon>
    </lineage>
</organism>
<reference evidence="2" key="1">
    <citation type="journal article" date="2015" name="Nature">
        <title>Complex archaea that bridge the gap between prokaryotes and eukaryotes.</title>
        <authorList>
            <person name="Spang A."/>
            <person name="Saw J.H."/>
            <person name="Jorgensen S.L."/>
            <person name="Zaremba-Niedzwiedzka K."/>
            <person name="Martijn J."/>
            <person name="Lind A.E."/>
            <person name="van Eijk R."/>
            <person name="Schleper C."/>
            <person name="Guy L."/>
            <person name="Ettema T.J."/>
        </authorList>
    </citation>
    <scope>NUCLEOTIDE SEQUENCE</scope>
</reference>
<evidence type="ECO:0000313" key="2">
    <source>
        <dbReference type="EMBL" id="KKK75716.1"/>
    </source>
</evidence>
<gene>
    <name evidence="2" type="ORF">LCGC14_2870930</name>
</gene>
<accession>A0A0F9AU38</accession>
<name>A0A0F9AU38_9ZZZZ</name>